<reference evidence="2" key="1">
    <citation type="journal article" date="2015" name="Nature">
        <title>Complex archaea that bridge the gap between prokaryotes and eukaryotes.</title>
        <authorList>
            <person name="Spang A."/>
            <person name="Saw J.H."/>
            <person name="Jorgensen S.L."/>
            <person name="Zaremba-Niedzwiedzka K."/>
            <person name="Martijn J."/>
            <person name="Lind A.E."/>
            <person name="van Eijk R."/>
            <person name="Schleper C."/>
            <person name="Guy L."/>
            <person name="Ettema T.J."/>
        </authorList>
    </citation>
    <scope>NUCLEOTIDE SEQUENCE</scope>
</reference>
<proteinExistence type="predicted"/>
<sequence>MVEETPEVEDPVEPFQERMQHMWGIKILGRTTVCSKCGVAWTEENMDYTCDVAVGERAVIQLAGCLVAAEGGVTGTDDYGEGDYGWSPAFQAVKELWEKLEVANNRVVNIHGTIKKLEGYLLSSNRDYEKLEGKIGVQDKAHAQMCTEYHDLVEGLRRSAEELKELRVSLEAERAANADKVQDIYRQCQERRAIKAAVESAATKSLGVDVSIGNIGLAILKGGVTIDDLIVQNPPGYKHENLLELGHGAVSVNIMSLLKDTVHIREIKLDGLNMVIEQKGFSNNLQDLINSLPT</sequence>
<name>A0A0F9IQF8_9ZZZZ</name>
<dbReference type="AlphaFoldDB" id="A0A0F9IQF8"/>
<feature type="coiled-coil region" evidence="1">
    <location>
        <begin position="153"/>
        <end position="180"/>
    </location>
</feature>
<feature type="non-terminal residue" evidence="2">
    <location>
        <position position="294"/>
    </location>
</feature>
<keyword evidence="1" id="KW-0175">Coiled coil</keyword>
<organism evidence="2">
    <name type="scientific">marine sediment metagenome</name>
    <dbReference type="NCBI Taxonomy" id="412755"/>
    <lineage>
        <taxon>unclassified sequences</taxon>
        <taxon>metagenomes</taxon>
        <taxon>ecological metagenomes</taxon>
    </lineage>
</organism>
<dbReference type="EMBL" id="LAZR01013401">
    <property type="protein sequence ID" value="KKM22129.1"/>
    <property type="molecule type" value="Genomic_DNA"/>
</dbReference>
<evidence type="ECO:0000313" key="2">
    <source>
        <dbReference type="EMBL" id="KKM22129.1"/>
    </source>
</evidence>
<comment type="caution">
    <text evidence="2">The sequence shown here is derived from an EMBL/GenBank/DDBJ whole genome shotgun (WGS) entry which is preliminary data.</text>
</comment>
<protein>
    <submittedName>
        <fullName evidence="2">Uncharacterized protein</fullName>
    </submittedName>
</protein>
<accession>A0A0F9IQF8</accession>
<evidence type="ECO:0000256" key="1">
    <source>
        <dbReference type="SAM" id="Coils"/>
    </source>
</evidence>
<gene>
    <name evidence="2" type="ORF">LCGC14_1628510</name>
</gene>